<gene>
    <name evidence="1" type="ORF">SDC9_207422</name>
</gene>
<organism evidence="1">
    <name type="scientific">bioreactor metagenome</name>
    <dbReference type="NCBI Taxonomy" id="1076179"/>
    <lineage>
        <taxon>unclassified sequences</taxon>
        <taxon>metagenomes</taxon>
        <taxon>ecological metagenomes</taxon>
    </lineage>
</organism>
<dbReference type="AlphaFoldDB" id="A0A645J986"/>
<comment type="caution">
    <text evidence="1">The sequence shown here is derived from an EMBL/GenBank/DDBJ whole genome shotgun (WGS) entry which is preliminary data.</text>
</comment>
<accession>A0A645J986</accession>
<reference evidence="1" key="1">
    <citation type="submission" date="2019-08" db="EMBL/GenBank/DDBJ databases">
        <authorList>
            <person name="Kucharzyk K."/>
            <person name="Murdoch R.W."/>
            <person name="Higgins S."/>
            <person name="Loffler F."/>
        </authorList>
    </citation>
    <scope>NUCLEOTIDE SEQUENCE</scope>
</reference>
<proteinExistence type="predicted"/>
<sequence length="130" mass="14326">MGMRSDIDAFTRGEVCRAHVIEEYPRAHHLALHRRQGAAHRKSPQVLVAGLDEQLDRGAFRRVCTVLFCLQIQVTHGASSLGGGDGGRARSVAEPDFYHVLSALCMRVNKASTCPDLLPARYRRMGTDLA</sequence>
<dbReference type="EMBL" id="VSSQ01134007">
    <property type="protein sequence ID" value="MPN59700.1"/>
    <property type="molecule type" value="Genomic_DNA"/>
</dbReference>
<evidence type="ECO:0000313" key="1">
    <source>
        <dbReference type="EMBL" id="MPN59700.1"/>
    </source>
</evidence>
<name>A0A645J986_9ZZZZ</name>
<protein>
    <submittedName>
        <fullName evidence="1">Uncharacterized protein</fullName>
    </submittedName>
</protein>